<keyword evidence="7" id="KW-1185">Reference proteome</keyword>
<comment type="similarity">
    <text evidence="1">Belongs to the sigma-70 factor family. ECF subfamily.</text>
</comment>
<feature type="domain" description="RNA polymerase sigma factor 70 region 4 type 2" evidence="5">
    <location>
        <begin position="125"/>
        <end position="176"/>
    </location>
</feature>
<dbReference type="Proteomes" id="UP001589774">
    <property type="component" value="Unassembled WGS sequence"/>
</dbReference>
<dbReference type="InterPro" id="IPR036388">
    <property type="entry name" value="WH-like_DNA-bd_sf"/>
</dbReference>
<dbReference type="InterPro" id="IPR013249">
    <property type="entry name" value="RNA_pol_sigma70_r4_t2"/>
</dbReference>
<dbReference type="Gene3D" id="1.10.10.10">
    <property type="entry name" value="Winged helix-like DNA-binding domain superfamily/Winged helix DNA-binding domain"/>
    <property type="match status" value="1"/>
</dbReference>
<dbReference type="InterPro" id="IPR014284">
    <property type="entry name" value="RNA_pol_sigma-70_dom"/>
</dbReference>
<evidence type="ECO:0000259" key="5">
    <source>
        <dbReference type="Pfam" id="PF08281"/>
    </source>
</evidence>
<evidence type="ECO:0000313" key="6">
    <source>
        <dbReference type="EMBL" id="MFC0320518.1"/>
    </source>
</evidence>
<dbReference type="InterPro" id="IPR039425">
    <property type="entry name" value="RNA_pol_sigma-70-like"/>
</dbReference>
<protein>
    <submittedName>
        <fullName evidence="6">RNA polymerase sigma factor</fullName>
    </submittedName>
</protein>
<reference evidence="6 7" key="1">
    <citation type="submission" date="2024-09" db="EMBL/GenBank/DDBJ databases">
        <authorList>
            <person name="Sun Q."/>
            <person name="Mori K."/>
        </authorList>
    </citation>
    <scope>NUCLEOTIDE SEQUENCE [LARGE SCALE GENOMIC DNA]</scope>
    <source>
        <strain evidence="6 7">CCM 7765</strain>
    </source>
</reference>
<evidence type="ECO:0000313" key="7">
    <source>
        <dbReference type="Proteomes" id="UP001589774"/>
    </source>
</evidence>
<name>A0ABV6HRH1_9SPHI</name>
<dbReference type="Pfam" id="PF08281">
    <property type="entry name" value="Sigma70_r4_2"/>
    <property type="match status" value="1"/>
</dbReference>
<sequence length="193" mass="22996">MSSSKLTDLELWLAVKRSDQRAFSFLYDRYWSKIYTTSYSYLRDKELAANVVHDVFTSLWLRRDALMIQSFEAYVTRATKYIIFRNLSQLRKNLMEYEDDLERKLKDDTTNRGEERLVQDESMQLVQYYLSALPARCQEIFSMSRFDQLSNEEIAQQLGISKRTVENQLTYALKHLRMHLKELSIICLFLLVS</sequence>
<dbReference type="InterPro" id="IPR013325">
    <property type="entry name" value="RNA_pol_sigma_r2"/>
</dbReference>
<proteinExistence type="inferred from homology"/>
<dbReference type="SUPFAM" id="SSF88946">
    <property type="entry name" value="Sigma2 domain of RNA polymerase sigma factors"/>
    <property type="match status" value="1"/>
</dbReference>
<keyword evidence="2" id="KW-0805">Transcription regulation</keyword>
<dbReference type="EMBL" id="JBHLWO010000002">
    <property type="protein sequence ID" value="MFC0320518.1"/>
    <property type="molecule type" value="Genomic_DNA"/>
</dbReference>
<gene>
    <name evidence="6" type="ORF">ACFFI0_19490</name>
</gene>
<keyword evidence="3" id="KW-0731">Sigma factor</keyword>
<dbReference type="Gene3D" id="1.10.1740.10">
    <property type="match status" value="1"/>
</dbReference>
<dbReference type="PANTHER" id="PTHR43133">
    <property type="entry name" value="RNA POLYMERASE ECF-TYPE SIGMA FACTO"/>
    <property type="match status" value="1"/>
</dbReference>
<dbReference type="InterPro" id="IPR013324">
    <property type="entry name" value="RNA_pol_sigma_r3/r4-like"/>
</dbReference>
<organism evidence="6 7">
    <name type="scientific">Olivibacter oleidegradans</name>
    <dbReference type="NCBI Taxonomy" id="760123"/>
    <lineage>
        <taxon>Bacteria</taxon>
        <taxon>Pseudomonadati</taxon>
        <taxon>Bacteroidota</taxon>
        <taxon>Sphingobacteriia</taxon>
        <taxon>Sphingobacteriales</taxon>
        <taxon>Sphingobacteriaceae</taxon>
        <taxon>Olivibacter</taxon>
    </lineage>
</organism>
<evidence type="ECO:0000256" key="3">
    <source>
        <dbReference type="ARBA" id="ARBA00023082"/>
    </source>
</evidence>
<dbReference type="PANTHER" id="PTHR43133:SF46">
    <property type="entry name" value="RNA POLYMERASE SIGMA-70 FACTOR ECF SUBFAMILY"/>
    <property type="match status" value="1"/>
</dbReference>
<evidence type="ECO:0000256" key="1">
    <source>
        <dbReference type="ARBA" id="ARBA00010641"/>
    </source>
</evidence>
<comment type="caution">
    <text evidence="6">The sequence shown here is derived from an EMBL/GenBank/DDBJ whole genome shotgun (WGS) entry which is preliminary data.</text>
</comment>
<evidence type="ECO:0000256" key="2">
    <source>
        <dbReference type="ARBA" id="ARBA00023015"/>
    </source>
</evidence>
<dbReference type="RefSeq" id="WP_013667911.1">
    <property type="nucleotide sequence ID" value="NZ_JBHLWO010000002.1"/>
</dbReference>
<dbReference type="SUPFAM" id="SSF88659">
    <property type="entry name" value="Sigma3 and sigma4 domains of RNA polymerase sigma factors"/>
    <property type="match status" value="1"/>
</dbReference>
<dbReference type="NCBIfam" id="TIGR02937">
    <property type="entry name" value="sigma70-ECF"/>
    <property type="match status" value="1"/>
</dbReference>
<accession>A0ABV6HRH1</accession>
<evidence type="ECO:0000256" key="4">
    <source>
        <dbReference type="ARBA" id="ARBA00023163"/>
    </source>
</evidence>
<keyword evidence="4" id="KW-0804">Transcription</keyword>